<dbReference type="GO" id="GO:0072665">
    <property type="term" value="P:protein localization to vacuole"/>
    <property type="evidence" value="ECO:0007669"/>
    <property type="project" value="EnsemblFungi"/>
</dbReference>
<dbReference type="HOGENOM" id="CLU_037790_1_0_1"/>
<dbReference type="OrthoDB" id="422728at2759"/>
<organism evidence="7 8">
    <name type="scientific">Tetrapisispora phaffii (strain ATCC 24235 / CBS 4417 / NBRC 1672 / NRRL Y-8282 / UCD 70-5)</name>
    <name type="common">Yeast</name>
    <name type="synonym">Fabospora phaffii</name>
    <dbReference type="NCBI Taxonomy" id="1071381"/>
    <lineage>
        <taxon>Eukaryota</taxon>
        <taxon>Fungi</taxon>
        <taxon>Dikarya</taxon>
        <taxon>Ascomycota</taxon>
        <taxon>Saccharomycotina</taxon>
        <taxon>Saccharomycetes</taxon>
        <taxon>Saccharomycetales</taxon>
        <taxon>Saccharomycetaceae</taxon>
        <taxon>Tetrapisispora</taxon>
    </lineage>
</organism>
<keyword evidence="2" id="KW-0833">Ubl conjugation pathway</keyword>
<gene>
    <name evidence="7" type="primary">TPHA0B04420</name>
    <name evidence="7" type="ordered locus">TPHA_0B04420</name>
</gene>
<dbReference type="FunFam" id="2.40.40.50:FF:000001">
    <property type="entry name" value="Ubiquitin fusion degradation protein 1 homolog"/>
    <property type="match status" value="1"/>
</dbReference>
<dbReference type="EMBL" id="HE612857">
    <property type="protein sequence ID" value="CCE62111.1"/>
    <property type="molecule type" value="Genomic_DNA"/>
</dbReference>
<feature type="domain" description="Ubiquitin fusion degradation protein UFD1 N-terminal subdomain 1" evidence="5">
    <location>
        <begin position="24"/>
        <end position="123"/>
    </location>
</feature>
<dbReference type="Gene3D" id="2.40.40.50">
    <property type="entry name" value="Ubiquitin fusion degradation protein UFD1, N-terminal domain"/>
    <property type="match status" value="1"/>
</dbReference>
<dbReference type="PANTHER" id="PTHR12555">
    <property type="entry name" value="UBIQUITIN FUSION DEGRADATON PROTEIN 1"/>
    <property type="match status" value="1"/>
</dbReference>
<evidence type="ECO:0000313" key="8">
    <source>
        <dbReference type="Proteomes" id="UP000005666"/>
    </source>
</evidence>
<dbReference type="GO" id="GO:1990116">
    <property type="term" value="P:ribosome-associated ubiquitin-dependent protein catabolic process"/>
    <property type="evidence" value="ECO:0007669"/>
    <property type="project" value="EnsemblFungi"/>
</dbReference>
<dbReference type="InterPro" id="IPR055417">
    <property type="entry name" value="UFD1_N1"/>
</dbReference>
<evidence type="ECO:0000256" key="4">
    <source>
        <dbReference type="SAM" id="MobiDB-lite"/>
    </source>
</evidence>
<accession>G8BQ30</accession>
<dbReference type="InterPro" id="IPR004854">
    <property type="entry name" value="Ufd1-like"/>
</dbReference>
<dbReference type="GO" id="GO:0005634">
    <property type="term" value="C:nucleus"/>
    <property type="evidence" value="ECO:0007669"/>
    <property type="project" value="EnsemblFungi"/>
</dbReference>
<dbReference type="GO" id="GO:0043130">
    <property type="term" value="F:ubiquitin binding"/>
    <property type="evidence" value="ECO:0007669"/>
    <property type="project" value="EnsemblFungi"/>
</dbReference>
<reference evidence="7 8" key="1">
    <citation type="journal article" date="2011" name="Proc. Natl. Acad. Sci. U.S.A.">
        <title>Evolutionary erosion of yeast sex chromosomes by mating-type switching accidents.</title>
        <authorList>
            <person name="Gordon J.L."/>
            <person name="Armisen D."/>
            <person name="Proux-Wera E."/>
            <person name="Oheigeartaigh S.S."/>
            <person name="Byrne K.P."/>
            <person name="Wolfe K.H."/>
        </authorList>
    </citation>
    <scope>NUCLEOTIDE SEQUENCE [LARGE SCALE GENOMIC DNA]</scope>
    <source>
        <strain evidence="8">ATCC 24235 / CBS 4417 / NBRC 1672 / NRRL Y-8282 / UCD 70-5</strain>
    </source>
</reference>
<feature type="domain" description="Ubiquitin fusion degradation protein UFD1 N-terminal subdomain 2" evidence="6">
    <location>
        <begin position="125"/>
        <end position="202"/>
    </location>
</feature>
<dbReference type="GO" id="GO:0030894">
    <property type="term" value="C:replisome"/>
    <property type="evidence" value="ECO:0007669"/>
    <property type="project" value="EnsemblFungi"/>
</dbReference>
<keyword evidence="8" id="KW-1185">Reference proteome</keyword>
<evidence type="ECO:0000313" key="7">
    <source>
        <dbReference type="EMBL" id="CCE62111.1"/>
    </source>
</evidence>
<dbReference type="GO" id="GO:0072671">
    <property type="term" value="P:mitochondria-associated ubiquitin-dependent protein catabolic process"/>
    <property type="evidence" value="ECO:0007669"/>
    <property type="project" value="EnsemblFungi"/>
</dbReference>
<dbReference type="AlphaFoldDB" id="G8BQ30"/>
<dbReference type="GO" id="GO:0030970">
    <property type="term" value="P:retrograde protein transport, ER to cytosol"/>
    <property type="evidence" value="ECO:0007669"/>
    <property type="project" value="EnsemblFungi"/>
</dbReference>
<evidence type="ECO:0000256" key="1">
    <source>
        <dbReference type="ARBA" id="ARBA00006043"/>
    </source>
</evidence>
<dbReference type="GO" id="GO:0070651">
    <property type="term" value="P:nonfunctional rRNA decay"/>
    <property type="evidence" value="ECO:0007669"/>
    <property type="project" value="EnsemblFungi"/>
</dbReference>
<comment type="similarity">
    <text evidence="1">Belongs to the UFD1 family.</text>
</comment>
<name>G8BQ30_TETPH</name>
<dbReference type="GO" id="GO:0031593">
    <property type="term" value="F:polyubiquitin modification-dependent protein binding"/>
    <property type="evidence" value="ECO:0007669"/>
    <property type="project" value="EnsemblFungi"/>
</dbReference>
<feature type="region of interest" description="Disordered" evidence="4">
    <location>
        <begin position="312"/>
        <end position="354"/>
    </location>
</feature>
<dbReference type="GO" id="GO:1900182">
    <property type="term" value="P:positive regulation of protein localization to nucleus"/>
    <property type="evidence" value="ECO:0007669"/>
    <property type="project" value="EnsemblFungi"/>
</dbReference>
<feature type="compositionally biased region" description="Polar residues" evidence="4">
    <location>
        <begin position="316"/>
        <end position="330"/>
    </location>
</feature>
<evidence type="ECO:0000256" key="2">
    <source>
        <dbReference type="ARBA" id="ARBA00022786"/>
    </source>
</evidence>
<dbReference type="Proteomes" id="UP000005666">
    <property type="component" value="Chromosome 2"/>
</dbReference>
<feature type="compositionally biased region" description="Basic and acidic residues" evidence="4">
    <location>
        <begin position="338"/>
        <end position="354"/>
    </location>
</feature>
<dbReference type="GO" id="GO:0034098">
    <property type="term" value="C:VCP-NPL4-UFD1 AAA ATPase complex"/>
    <property type="evidence" value="ECO:0007669"/>
    <property type="project" value="EnsemblFungi"/>
</dbReference>
<proteinExistence type="inferred from homology"/>
<evidence type="ECO:0000259" key="6">
    <source>
        <dbReference type="Pfam" id="PF24842"/>
    </source>
</evidence>
<dbReference type="GO" id="GO:0000839">
    <property type="term" value="C:Hrd1p ubiquitin ligase ERAD-L complex"/>
    <property type="evidence" value="ECO:0007669"/>
    <property type="project" value="EnsemblFungi"/>
</dbReference>
<dbReference type="FunFam" id="3.10.330.10:FF:000002">
    <property type="entry name" value="ubiquitin fusion degradation protein 1 homolog"/>
    <property type="match status" value="1"/>
</dbReference>
<dbReference type="Gene3D" id="3.10.330.10">
    <property type="match status" value="1"/>
</dbReference>
<dbReference type="KEGG" id="tpf:TPHA_0B04420"/>
<dbReference type="GeneID" id="11535141"/>
<dbReference type="OMA" id="VCMIETD"/>
<protein>
    <recommendedName>
        <fullName evidence="3">Ubiquitin fusion degradation protein 1</fullName>
    </recommendedName>
</protein>
<dbReference type="eggNOG" id="KOG1816">
    <property type="taxonomic scope" value="Eukaryota"/>
</dbReference>
<dbReference type="Pfam" id="PF24842">
    <property type="entry name" value="UFD1_N2"/>
    <property type="match status" value="1"/>
</dbReference>
<sequence>MFTGFGSFGGAGSASDFINLPQRFESFFRCYPISMMNDRIRKDDANFWGKIFLPPSALNKLTMLNIRYPMLFELTSNETGKVTHGGVLEFTAEEGRVYLPQWMMETLSVKAGSLLTIATTDIPLGSYVNLEPQSTDFLDISDPKAVLENSLRNFSTLTKDDIIEISYNNKIYRIKILEVKPESPLHGICVIETDLVTDFAPPVGYVEPDYKAMQKEKEEKMASKVINLSGQTVGSMSRRINYTGIAQEHLNDRKSFAGIGSKLSGKATKKTEPEEIDVSKISLDGEPRRLDLPEGQLFFGFPIVLPKAEQDDDNNIQESNNFIGNGQSLRKTNKRKDKNTLEKNKQRHRDLLLK</sequence>
<dbReference type="GO" id="GO:0071629">
    <property type="term" value="P:cytoplasm protein quality control by the ubiquitin-proteasome system"/>
    <property type="evidence" value="ECO:0007669"/>
    <property type="project" value="EnsemblFungi"/>
</dbReference>
<dbReference type="PANTHER" id="PTHR12555:SF13">
    <property type="entry name" value="UBIQUITIN RECOGNITION FACTOR IN ER-ASSOCIATED DEGRADATION PROTEIN 1"/>
    <property type="match status" value="1"/>
</dbReference>
<dbReference type="InterPro" id="IPR042299">
    <property type="entry name" value="Ufd1-like_Nn"/>
</dbReference>
<evidence type="ECO:0000256" key="3">
    <source>
        <dbReference type="ARBA" id="ARBA00074895"/>
    </source>
</evidence>
<dbReference type="STRING" id="1071381.G8BQ30"/>
<dbReference type="GO" id="GO:1990112">
    <property type="term" value="C:RQC complex"/>
    <property type="evidence" value="ECO:0007669"/>
    <property type="project" value="EnsemblFungi"/>
</dbReference>
<evidence type="ECO:0000259" key="5">
    <source>
        <dbReference type="Pfam" id="PF03152"/>
    </source>
</evidence>
<dbReference type="Pfam" id="PF03152">
    <property type="entry name" value="UFD1_N1"/>
    <property type="match status" value="1"/>
</dbReference>
<dbReference type="GO" id="GO:0000837">
    <property type="term" value="C:Doa10p ubiquitin ligase complex"/>
    <property type="evidence" value="ECO:0007669"/>
    <property type="project" value="EnsemblFungi"/>
</dbReference>
<dbReference type="InterPro" id="IPR055418">
    <property type="entry name" value="UFD1_N2"/>
</dbReference>
<dbReference type="GO" id="GO:0006274">
    <property type="term" value="P:DNA replication termination"/>
    <property type="evidence" value="ECO:0007669"/>
    <property type="project" value="EnsemblFungi"/>
</dbReference>
<dbReference type="RefSeq" id="XP_003684545.1">
    <property type="nucleotide sequence ID" value="XM_003684497.1"/>
</dbReference>